<name>W1XM03_9ZZZZ</name>
<dbReference type="Gene3D" id="3.40.50.1000">
    <property type="entry name" value="HAD superfamily/HAD-like"/>
    <property type="match status" value="1"/>
</dbReference>
<dbReference type="Gene3D" id="1.10.150.240">
    <property type="entry name" value="Putative phosphatase, domain 2"/>
    <property type="match status" value="1"/>
</dbReference>
<proteinExistence type="predicted"/>
<dbReference type="InterPro" id="IPR023214">
    <property type="entry name" value="HAD_sf"/>
</dbReference>
<protein>
    <submittedName>
        <fullName evidence="1">Haloacid dehalogenase protein</fullName>
    </submittedName>
</protein>
<feature type="non-terminal residue" evidence="1">
    <location>
        <position position="1"/>
    </location>
</feature>
<evidence type="ECO:0000313" key="1">
    <source>
        <dbReference type="EMBL" id="ETJ31388.1"/>
    </source>
</evidence>
<dbReference type="AlphaFoldDB" id="W1XM03"/>
<dbReference type="SUPFAM" id="SSF56784">
    <property type="entry name" value="HAD-like"/>
    <property type="match status" value="1"/>
</dbReference>
<comment type="caution">
    <text evidence="1">The sequence shown here is derived from an EMBL/GenBank/DDBJ whole genome shotgun (WGS) entry which is preliminary data.</text>
</comment>
<gene>
    <name evidence="1" type="ORF">Q604_UNBC14115G0001</name>
</gene>
<dbReference type="InterPro" id="IPR023198">
    <property type="entry name" value="PGP-like_dom2"/>
</dbReference>
<sequence>GYTVPDEETLQLFLGPPLVDAFQEHCGLTFEQAEETYFKFRERYGTIGKFENKLYPNIVDLLAKCKTEQYTIAVATAKPEHHHRYI</sequence>
<reference evidence="1" key="1">
    <citation type="submission" date="2013-12" db="EMBL/GenBank/DDBJ databases">
        <title>A Varibaculum cambriense genome reconstructed from a premature infant gut community with otherwise low bacterial novelty that shifts toward anaerobic metabolism during the third week of life.</title>
        <authorList>
            <person name="Brown C.T."/>
            <person name="Sharon I."/>
            <person name="Thomas B.C."/>
            <person name="Castelle C.J."/>
            <person name="Morowitz M.J."/>
            <person name="Banfield J.F."/>
        </authorList>
    </citation>
    <scope>NUCLEOTIDE SEQUENCE</scope>
</reference>
<organism evidence="1">
    <name type="scientific">human gut metagenome</name>
    <dbReference type="NCBI Taxonomy" id="408170"/>
    <lineage>
        <taxon>unclassified sequences</taxon>
        <taxon>metagenomes</taxon>
        <taxon>organismal metagenomes</taxon>
    </lineage>
</organism>
<feature type="non-terminal residue" evidence="1">
    <location>
        <position position="86"/>
    </location>
</feature>
<dbReference type="InterPro" id="IPR036412">
    <property type="entry name" value="HAD-like_sf"/>
</dbReference>
<accession>W1XM03</accession>
<dbReference type="EMBL" id="AZMM01014115">
    <property type="protein sequence ID" value="ETJ31388.1"/>
    <property type="molecule type" value="Genomic_DNA"/>
</dbReference>